<name>A0AAV2KSF4_KNICA</name>
<dbReference type="AlphaFoldDB" id="A0AAV2KSF4"/>
<dbReference type="InterPro" id="IPR041588">
    <property type="entry name" value="Integrase_H2C2"/>
</dbReference>
<dbReference type="InterPro" id="IPR012337">
    <property type="entry name" value="RNaseH-like_sf"/>
</dbReference>
<evidence type="ECO:0000256" key="1">
    <source>
        <dbReference type="ARBA" id="ARBA00039658"/>
    </source>
</evidence>
<dbReference type="Gene3D" id="3.10.20.370">
    <property type="match status" value="1"/>
</dbReference>
<feature type="domain" description="Integrase catalytic" evidence="3">
    <location>
        <begin position="401"/>
        <end position="553"/>
    </location>
</feature>
<feature type="region of interest" description="Disordered" evidence="2">
    <location>
        <begin position="674"/>
        <end position="737"/>
    </location>
</feature>
<dbReference type="Pfam" id="PF17919">
    <property type="entry name" value="RT_RNaseH_2"/>
    <property type="match status" value="1"/>
</dbReference>
<sequence>MRLEEYGLHVRKDKCMFFQESVEYLGHTIDAAGLHKLPEKERAVVEAPAPTNVSQLRSLLGMINYYGRFMPDLATILQPLNALLHKGKKWQWTTGCEAAFRRVKELMVSQKVLTHYNPELPLRLACDASPYGVGAVLSHVMPDGVEKPIAYASKTLSRAEQNYAQIEREALGIVFGVRKFHQYLYGNKFTLLIDHRPLTSILSPVKSTPSMAAARMQRWALLLSAHDYTIEYRKAAAHTNADGLSRLPLPDTERDKLDTVDVFYLSQLETLPISTTDIRHNTRSDPTMSRVLEMVSTGQFPNMKNTESELSPYLTRRHELTIQQGCLMWGVRVLVPPKLRLRVLNELHTAHPGVVRMKSLARSYVWWPGIDSQIELQAKSCHSCQRIQKEPSLAPLHPWVWPSGPWERIHVDFAGPFEGHMYLVVVDAHSKWPDVQIMDCTSANKTINVLRGLLFSRHGVPHILVSDNGPQFSSEEFATFLKANGVKHVRSAPYHPATNGLAERFVQTFKHALRSSRGTAPIQQRLDICLLTYRNTPHATTKEPPAMLFTKRTLRTRLDILKPSVTGVVHQSQAAQQQRRQQRSKARHFAVGESILVRDYRRGEEKWAQGLVMTQTGPVSYEVMVGADKVWKRHVDQILPCTEQAHADAAGSAVLLPPSSAIHLNTHFPEATSNVQSDTHASHMDVKGPTVLGDFKHTQTPRSSGPDKAEPSKVAETARHSRYPVRQTKPPARYRVE</sequence>
<dbReference type="InterPro" id="IPR001584">
    <property type="entry name" value="Integrase_cat-core"/>
</dbReference>
<accession>A0AAV2KSF4</accession>
<reference evidence="4 5" key="1">
    <citation type="submission" date="2024-04" db="EMBL/GenBank/DDBJ databases">
        <authorList>
            <person name="Waldvogel A.-M."/>
            <person name="Schoenle A."/>
        </authorList>
    </citation>
    <scope>NUCLEOTIDE SEQUENCE [LARGE SCALE GENOMIC DNA]</scope>
</reference>
<dbReference type="InterPro" id="IPR050951">
    <property type="entry name" value="Retrovirus_Pol_polyprotein"/>
</dbReference>
<dbReference type="InterPro" id="IPR043502">
    <property type="entry name" value="DNA/RNA_pol_sf"/>
</dbReference>
<dbReference type="Pfam" id="PF17921">
    <property type="entry name" value="Integrase_H2C2"/>
    <property type="match status" value="1"/>
</dbReference>
<dbReference type="FunFam" id="1.10.340.70:FF:000003">
    <property type="entry name" value="Protein CBG25708"/>
    <property type="match status" value="1"/>
</dbReference>
<dbReference type="SUPFAM" id="SSF53098">
    <property type="entry name" value="Ribonuclease H-like"/>
    <property type="match status" value="1"/>
</dbReference>
<proteinExistence type="predicted"/>
<dbReference type="InterPro" id="IPR043128">
    <property type="entry name" value="Rev_trsase/Diguanyl_cyclase"/>
</dbReference>
<gene>
    <name evidence="4" type="ORF">KC01_LOCUS20442</name>
</gene>
<dbReference type="Gene3D" id="1.10.340.70">
    <property type="match status" value="1"/>
</dbReference>
<evidence type="ECO:0000313" key="4">
    <source>
        <dbReference type="EMBL" id="CAL1591022.1"/>
    </source>
</evidence>
<dbReference type="Gene3D" id="3.30.70.270">
    <property type="match status" value="2"/>
</dbReference>
<feature type="compositionally biased region" description="Basic and acidic residues" evidence="2">
    <location>
        <begin position="705"/>
        <end position="719"/>
    </location>
</feature>
<dbReference type="FunFam" id="3.10.20.370:FF:000001">
    <property type="entry name" value="Retrovirus-related Pol polyprotein from transposon 17.6-like protein"/>
    <property type="match status" value="1"/>
</dbReference>
<evidence type="ECO:0000313" key="5">
    <source>
        <dbReference type="Proteomes" id="UP001497482"/>
    </source>
</evidence>
<keyword evidence="5" id="KW-1185">Reference proteome</keyword>
<dbReference type="PROSITE" id="PS50994">
    <property type="entry name" value="INTEGRASE"/>
    <property type="match status" value="1"/>
</dbReference>
<dbReference type="EMBL" id="OZ035841">
    <property type="protein sequence ID" value="CAL1591022.1"/>
    <property type="molecule type" value="Genomic_DNA"/>
</dbReference>
<dbReference type="GO" id="GO:0003676">
    <property type="term" value="F:nucleic acid binding"/>
    <property type="evidence" value="ECO:0007669"/>
    <property type="project" value="InterPro"/>
</dbReference>
<dbReference type="GO" id="GO:0015074">
    <property type="term" value="P:DNA integration"/>
    <property type="evidence" value="ECO:0007669"/>
    <property type="project" value="InterPro"/>
</dbReference>
<dbReference type="FunFam" id="3.30.420.10:FF:000063">
    <property type="entry name" value="Retrovirus-related Pol polyprotein from transposon 297-like Protein"/>
    <property type="match status" value="1"/>
</dbReference>
<dbReference type="InterPro" id="IPR036397">
    <property type="entry name" value="RNaseH_sf"/>
</dbReference>
<dbReference type="Gene3D" id="3.30.420.10">
    <property type="entry name" value="Ribonuclease H-like superfamily/Ribonuclease H"/>
    <property type="match status" value="1"/>
</dbReference>
<dbReference type="FunFam" id="3.30.70.270:FF:000026">
    <property type="entry name" value="Transposon Ty3-G Gag-Pol polyprotein"/>
    <property type="match status" value="1"/>
</dbReference>
<dbReference type="PANTHER" id="PTHR37984:SF13">
    <property type="entry name" value="RIBONUCLEASE H"/>
    <property type="match status" value="1"/>
</dbReference>
<dbReference type="InterPro" id="IPR041577">
    <property type="entry name" value="RT_RNaseH_2"/>
</dbReference>
<dbReference type="SUPFAM" id="SSF56672">
    <property type="entry name" value="DNA/RNA polymerases"/>
    <property type="match status" value="1"/>
</dbReference>
<evidence type="ECO:0000256" key="2">
    <source>
        <dbReference type="SAM" id="MobiDB-lite"/>
    </source>
</evidence>
<dbReference type="CDD" id="cd09274">
    <property type="entry name" value="RNase_HI_RT_Ty3"/>
    <property type="match status" value="1"/>
</dbReference>
<protein>
    <recommendedName>
        <fullName evidence="1">Gypsy retrotransposon integrase-like protein 1</fullName>
    </recommendedName>
</protein>
<dbReference type="Pfam" id="PF00665">
    <property type="entry name" value="rve"/>
    <property type="match status" value="1"/>
</dbReference>
<dbReference type="PANTHER" id="PTHR37984">
    <property type="entry name" value="PROTEIN CBG26694"/>
    <property type="match status" value="1"/>
</dbReference>
<dbReference type="Proteomes" id="UP001497482">
    <property type="component" value="Chromosome 19"/>
</dbReference>
<organism evidence="4 5">
    <name type="scientific">Knipowitschia caucasica</name>
    <name type="common">Caucasian dwarf goby</name>
    <name type="synonym">Pomatoschistus caucasicus</name>
    <dbReference type="NCBI Taxonomy" id="637954"/>
    <lineage>
        <taxon>Eukaryota</taxon>
        <taxon>Metazoa</taxon>
        <taxon>Chordata</taxon>
        <taxon>Craniata</taxon>
        <taxon>Vertebrata</taxon>
        <taxon>Euteleostomi</taxon>
        <taxon>Actinopterygii</taxon>
        <taxon>Neopterygii</taxon>
        <taxon>Teleostei</taxon>
        <taxon>Neoteleostei</taxon>
        <taxon>Acanthomorphata</taxon>
        <taxon>Gobiaria</taxon>
        <taxon>Gobiiformes</taxon>
        <taxon>Gobioidei</taxon>
        <taxon>Gobiidae</taxon>
        <taxon>Gobiinae</taxon>
        <taxon>Knipowitschia</taxon>
    </lineage>
</organism>
<evidence type="ECO:0000259" key="3">
    <source>
        <dbReference type="PROSITE" id="PS50994"/>
    </source>
</evidence>